<proteinExistence type="predicted"/>
<dbReference type="Pfam" id="PF04892">
    <property type="entry name" value="VanZ"/>
    <property type="match status" value="1"/>
</dbReference>
<gene>
    <name evidence="3" type="ORF">GCM10009560_27400</name>
</gene>
<evidence type="ECO:0000313" key="4">
    <source>
        <dbReference type="Proteomes" id="UP001501578"/>
    </source>
</evidence>
<dbReference type="InterPro" id="IPR053150">
    <property type="entry name" value="Teicoplanin_resist-assoc"/>
</dbReference>
<keyword evidence="1" id="KW-0472">Membrane</keyword>
<reference evidence="3 4" key="1">
    <citation type="journal article" date="2019" name="Int. J. Syst. Evol. Microbiol.">
        <title>The Global Catalogue of Microorganisms (GCM) 10K type strain sequencing project: providing services to taxonomists for standard genome sequencing and annotation.</title>
        <authorList>
            <consortium name="The Broad Institute Genomics Platform"/>
            <consortium name="The Broad Institute Genome Sequencing Center for Infectious Disease"/>
            <person name="Wu L."/>
            <person name="Ma J."/>
        </authorList>
    </citation>
    <scope>NUCLEOTIDE SEQUENCE [LARGE SCALE GENOMIC DNA]</scope>
    <source>
        <strain evidence="3 4">JCM 11136</strain>
    </source>
</reference>
<feature type="transmembrane region" description="Helical" evidence="1">
    <location>
        <begin position="96"/>
        <end position="114"/>
    </location>
</feature>
<name>A0ABN1PB72_9ACTN</name>
<protein>
    <recommendedName>
        <fullName evidence="2">VanZ-like domain-containing protein</fullName>
    </recommendedName>
</protein>
<sequence>MNYALKVVQILPMVGGLTVLAYLAVFLLVRRRRARPPWPRIAAEFLLTGSLVAFVYITQIMQFGNGMGDLLNLAPLRAFSIAAEYGLANTEGLTQLALNVLITFPIGLLLPVVFPSRFGGVLRVFLAGLALTVATELVQLATGRNADLDDVIANAAGAALGAAVTVLVRAVARSAPAPGRWRTASAAFVAVAVVAPFATVTAIDGGNRLGVVYYGHLRPSAVKVPDTIPAHGSSARLYRAAPAQTQEAVVASLRRRLAVKGDCEQEAGAWICADGGRVRFIVHPYATWDAAFGADDTNPGAAPSEAAGRQAAPGHLSAFGLDPATLAYAGVDDRYRDGNLHLDYVSKEQGGAAFLWGKVSLVLGEKGKLLGIRDERIPVRAVETVETVSPREAVDIAQDIGVDAVAGTLAVRTITAAHYFDEDSGYLVPVWRIEGTLTRDSGGASDWETDVDART</sequence>
<feature type="transmembrane region" description="Helical" evidence="1">
    <location>
        <begin position="6"/>
        <end position="29"/>
    </location>
</feature>
<evidence type="ECO:0000313" key="3">
    <source>
        <dbReference type="EMBL" id="GAA0925755.1"/>
    </source>
</evidence>
<feature type="transmembrane region" description="Helical" evidence="1">
    <location>
        <begin position="121"/>
        <end position="140"/>
    </location>
</feature>
<feature type="transmembrane region" description="Helical" evidence="1">
    <location>
        <begin position="152"/>
        <end position="172"/>
    </location>
</feature>
<comment type="caution">
    <text evidence="3">The sequence shown here is derived from an EMBL/GenBank/DDBJ whole genome shotgun (WGS) entry which is preliminary data.</text>
</comment>
<evidence type="ECO:0000259" key="2">
    <source>
        <dbReference type="Pfam" id="PF04892"/>
    </source>
</evidence>
<evidence type="ECO:0000256" key="1">
    <source>
        <dbReference type="SAM" id="Phobius"/>
    </source>
</evidence>
<organism evidence="3 4">
    <name type="scientific">Nonomuraea longicatena</name>
    <dbReference type="NCBI Taxonomy" id="83682"/>
    <lineage>
        <taxon>Bacteria</taxon>
        <taxon>Bacillati</taxon>
        <taxon>Actinomycetota</taxon>
        <taxon>Actinomycetes</taxon>
        <taxon>Streptosporangiales</taxon>
        <taxon>Streptosporangiaceae</taxon>
        <taxon>Nonomuraea</taxon>
    </lineage>
</organism>
<dbReference type="Proteomes" id="UP001501578">
    <property type="component" value="Unassembled WGS sequence"/>
</dbReference>
<dbReference type="EMBL" id="BAAAHQ010000011">
    <property type="protein sequence ID" value="GAA0925755.1"/>
    <property type="molecule type" value="Genomic_DNA"/>
</dbReference>
<feature type="transmembrane region" description="Helical" evidence="1">
    <location>
        <begin position="184"/>
        <end position="203"/>
    </location>
</feature>
<feature type="domain" description="VanZ-like" evidence="2">
    <location>
        <begin position="63"/>
        <end position="168"/>
    </location>
</feature>
<keyword evidence="4" id="KW-1185">Reference proteome</keyword>
<accession>A0ABN1PB72</accession>
<dbReference type="InterPro" id="IPR006976">
    <property type="entry name" value="VanZ-like"/>
</dbReference>
<keyword evidence="1" id="KW-0812">Transmembrane</keyword>
<feature type="transmembrane region" description="Helical" evidence="1">
    <location>
        <begin position="41"/>
        <end position="61"/>
    </location>
</feature>
<dbReference type="PANTHER" id="PTHR36834:SF1">
    <property type="entry name" value="INTEGRAL MEMBRANE PROTEIN"/>
    <property type="match status" value="1"/>
</dbReference>
<dbReference type="PANTHER" id="PTHR36834">
    <property type="entry name" value="MEMBRANE PROTEIN-RELATED"/>
    <property type="match status" value="1"/>
</dbReference>
<keyword evidence="1" id="KW-1133">Transmembrane helix</keyword>